<accession>A0ABP9UDX7</accession>
<dbReference type="InterPro" id="IPR029016">
    <property type="entry name" value="GAF-like_dom_sf"/>
</dbReference>
<proteinExistence type="predicted"/>
<comment type="caution">
    <text evidence="3">The sequence shown here is derived from an EMBL/GenBank/DDBJ whole genome shotgun (WGS) entry which is preliminary data.</text>
</comment>
<dbReference type="InterPro" id="IPR050469">
    <property type="entry name" value="Diguanylate_Cyclase"/>
</dbReference>
<dbReference type="SMART" id="SM00267">
    <property type="entry name" value="GGDEF"/>
    <property type="match status" value="1"/>
</dbReference>
<reference evidence="3 4" key="1">
    <citation type="submission" date="2024-02" db="EMBL/GenBank/DDBJ databases">
        <title>Deinococcus caeni NBRC 101312.</title>
        <authorList>
            <person name="Ichikawa N."/>
            <person name="Katano-Makiyama Y."/>
            <person name="Hidaka K."/>
        </authorList>
    </citation>
    <scope>NUCLEOTIDE SEQUENCE [LARGE SCALE GENOMIC DNA]</scope>
    <source>
        <strain evidence="3 4">NBRC 101312</strain>
    </source>
</reference>
<evidence type="ECO:0000313" key="4">
    <source>
        <dbReference type="Proteomes" id="UP001423409"/>
    </source>
</evidence>
<gene>
    <name evidence="3" type="ORF">Dcae01_00441</name>
</gene>
<dbReference type="InterPro" id="IPR029787">
    <property type="entry name" value="Nucleotide_cyclase"/>
</dbReference>
<dbReference type="Proteomes" id="UP001423409">
    <property type="component" value="Unassembled WGS sequence"/>
</dbReference>
<dbReference type="Gene3D" id="3.30.450.40">
    <property type="match status" value="1"/>
</dbReference>
<dbReference type="SUPFAM" id="SSF55785">
    <property type="entry name" value="PYP-like sensor domain (PAS domain)"/>
    <property type="match status" value="1"/>
</dbReference>
<dbReference type="EMBL" id="BAABQU010000004">
    <property type="protein sequence ID" value="GAA5438946.1"/>
    <property type="molecule type" value="Genomic_DNA"/>
</dbReference>
<organism evidence="3 4">
    <name type="scientific">Deinococcus caeni</name>
    <dbReference type="NCBI Taxonomy" id="569127"/>
    <lineage>
        <taxon>Bacteria</taxon>
        <taxon>Thermotogati</taxon>
        <taxon>Deinococcota</taxon>
        <taxon>Deinococci</taxon>
        <taxon>Deinococcales</taxon>
        <taxon>Deinococcaceae</taxon>
        <taxon>Deinococcus</taxon>
    </lineage>
</organism>
<dbReference type="SUPFAM" id="SSF55073">
    <property type="entry name" value="Nucleotide cyclase"/>
    <property type="match status" value="1"/>
</dbReference>
<dbReference type="Pfam" id="PF00990">
    <property type="entry name" value="GGDEF"/>
    <property type="match status" value="1"/>
</dbReference>
<sequence>MNGSGQSEQTGIPAALARTPGMLERLAQLGELLDGPADLTRIQAAAATLPGEALGADLIVQPDGGRPLWCRQGPVQSGAAAVVAPGAVTLGRLLRQIETRRQQRRTVEALERQLQLALDTAPLLLGAVGPDGTVQLAAGRGLAALHLRAGQLEGRSIHDLLSGVPRVPDLVRRAQQGETVNDLVQVGPRTFEYWYLLLPPPDRPGSVLGTGYDVTELLDSRHAAQTAQRQAETLLKLSRVLDDQQTLSRAAQDVLALLVTHFGSGWAALWTHVPRWFRLIVTHGDAPPALQAFQERGIPDSDRHGQALLSGQAVFLSGEQLPGAVRALGLNAAAMMPVTLDAVTGPRILTVYRSDPPDWTDGERDLLFAAARTVQVAHRRLESMQRLQTEAATDPLTGLGNRRAFERALRDSLRAGPCLLISTDLDGLKRVNDTEGHPRGDALLRAFTAALRGAFRPGALVFRLGGDGFMVIIPGVPSVDGALDSVARALRDAGFAGAAASAGAARAPDEAQTAGDLIHLSDAHMYQEFPHGARRAPGRCPPRPCAGFCQSAQRSTSFCSLHVAPHDIRRFSLSRSSIARRSVSGCSGTEAQVTAKNSLQDATGKITC</sequence>
<dbReference type="NCBIfam" id="TIGR00254">
    <property type="entry name" value="GGDEF"/>
    <property type="match status" value="1"/>
</dbReference>
<keyword evidence="1" id="KW-0175">Coiled coil</keyword>
<feature type="domain" description="GGDEF" evidence="2">
    <location>
        <begin position="416"/>
        <end position="541"/>
    </location>
</feature>
<name>A0ABP9UDX7_9DEIO</name>
<evidence type="ECO:0000313" key="3">
    <source>
        <dbReference type="EMBL" id="GAA5438946.1"/>
    </source>
</evidence>
<evidence type="ECO:0000256" key="1">
    <source>
        <dbReference type="SAM" id="Coils"/>
    </source>
</evidence>
<dbReference type="InterPro" id="IPR035965">
    <property type="entry name" value="PAS-like_dom_sf"/>
</dbReference>
<dbReference type="InterPro" id="IPR013656">
    <property type="entry name" value="PAS_4"/>
</dbReference>
<evidence type="ECO:0000259" key="2">
    <source>
        <dbReference type="PROSITE" id="PS50887"/>
    </source>
</evidence>
<protein>
    <recommendedName>
        <fullName evidence="2">GGDEF domain-containing protein</fullName>
    </recommendedName>
</protein>
<feature type="coiled-coil region" evidence="1">
    <location>
        <begin position="93"/>
        <end position="120"/>
    </location>
</feature>
<dbReference type="Pfam" id="PF08448">
    <property type="entry name" value="PAS_4"/>
    <property type="match status" value="1"/>
</dbReference>
<dbReference type="PANTHER" id="PTHR45138">
    <property type="entry name" value="REGULATORY COMPONENTS OF SENSORY TRANSDUCTION SYSTEM"/>
    <property type="match status" value="1"/>
</dbReference>
<keyword evidence="4" id="KW-1185">Reference proteome</keyword>
<dbReference type="PROSITE" id="PS50887">
    <property type="entry name" value="GGDEF"/>
    <property type="match status" value="1"/>
</dbReference>
<dbReference type="Gene3D" id="3.30.70.270">
    <property type="match status" value="1"/>
</dbReference>
<dbReference type="RefSeq" id="WP_345441365.1">
    <property type="nucleotide sequence ID" value="NZ_BAABQU010000004.1"/>
</dbReference>
<dbReference type="CDD" id="cd01949">
    <property type="entry name" value="GGDEF"/>
    <property type="match status" value="1"/>
</dbReference>
<dbReference type="SUPFAM" id="SSF55781">
    <property type="entry name" value="GAF domain-like"/>
    <property type="match status" value="1"/>
</dbReference>
<dbReference type="InterPro" id="IPR043128">
    <property type="entry name" value="Rev_trsase/Diguanyl_cyclase"/>
</dbReference>
<dbReference type="InterPro" id="IPR000160">
    <property type="entry name" value="GGDEF_dom"/>
</dbReference>
<dbReference type="PANTHER" id="PTHR45138:SF9">
    <property type="entry name" value="DIGUANYLATE CYCLASE DGCM-RELATED"/>
    <property type="match status" value="1"/>
</dbReference>